<sequence length="136" mass="15220">HTDSRREGAPLKQVSRSPNCSPAYKNYQRQTEQPTDAGSAANSPHHALKPPNGVLAQKNTEQDKNQDMDEVTHDTVPVVSIDRQELVNGDAADEAKREIMDEDCVDPPQAHIQAEEEERKEPEQRDVVMNSVPEQK</sequence>
<dbReference type="Proteomes" id="UP001529510">
    <property type="component" value="Unassembled WGS sequence"/>
</dbReference>
<evidence type="ECO:0000313" key="3">
    <source>
        <dbReference type="Proteomes" id="UP001529510"/>
    </source>
</evidence>
<dbReference type="AlphaFoldDB" id="A0ABD0P168"/>
<evidence type="ECO:0000256" key="1">
    <source>
        <dbReference type="SAM" id="MobiDB-lite"/>
    </source>
</evidence>
<feature type="compositionally biased region" description="Basic and acidic residues" evidence="1">
    <location>
        <begin position="60"/>
        <end position="73"/>
    </location>
</feature>
<feature type="compositionally biased region" description="Basic and acidic residues" evidence="1">
    <location>
        <begin position="113"/>
        <end position="126"/>
    </location>
</feature>
<reference evidence="2 3" key="1">
    <citation type="submission" date="2024-05" db="EMBL/GenBank/DDBJ databases">
        <title>Genome sequencing and assembly of Indian major carp, Cirrhinus mrigala (Hamilton, 1822).</title>
        <authorList>
            <person name="Mohindra V."/>
            <person name="Chowdhury L.M."/>
            <person name="Lal K."/>
            <person name="Jena J.K."/>
        </authorList>
    </citation>
    <scope>NUCLEOTIDE SEQUENCE [LARGE SCALE GENOMIC DNA]</scope>
    <source>
        <strain evidence="2">CM1030</strain>
        <tissue evidence="2">Blood</tissue>
    </source>
</reference>
<keyword evidence="3" id="KW-1185">Reference proteome</keyword>
<dbReference type="EMBL" id="JAMKFB020000018">
    <property type="protein sequence ID" value="KAL0167752.1"/>
    <property type="molecule type" value="Genomic_DNA"/>
</dbReference>
<protein>
    <submittedName>
        <fullName evidence="2">Uncharacterized protein</fullName>
    </submittedName>
</protein>
<comment type="caution">
    <text evidence="2">The sequence shown here is derived from an EMBL/GenBank/DDBJ whole genome shotgun (WGS) entry which is preliminary data.</text>
</comment>
<feature type="non-terminal residue" evidence="2">
    <location>
        <position position="136"/>
    </location>
</feature>
<feature type="non-terminal residue" evidence="2">
    <location>
        <position position="1"/>
    </location>
</feature>
<evidence type="ECO:0000313" key="2">
    <source>
        <dbReference type="EMBL" id="KAL0167752.1"/>
    </source>
</evidence>
<feature type="region of interest" description="Disordered" evidence="1">
    <location>
        <begin position="1"/>
        <end position="136"/>
    </location>
</feature>
<proteinExistence type="predicted"/>
<feature type="compositionally biased region" description="Polar residues" evidence="1">
    <location>
        <begin position="27"/>
        <end position="42"/>
    </location>
</feature>
<organism evidence="2 3">
    <name type="scientific">Cirrhinus mrigala</name>
    <name type="common">Mrigala</name>
    <dbReference type="NCBI Taxonomy" id="683832"/>
    <lineage>
        <taxon>Eukaryota</taxon>
        <taxon>Metazoa</taxon>
        <taxon>Chordata</taxon>
        <taxon>Craniata</taxon>
        <taxon>Vertebrata</taxon>
        <taxon>Euteleostomi</taxon>
        <taxon>Actinopterygii</taxon>
        <taxon>Neopterygii</taxon>
        <taxon>Teleostei</taxon>
        <taxon>Ostariophysi</taxon>
        <taxon>Cypriniformes</taxon>
        <taxon>Cyprinidae</taxon>
        <taxon>Labeoninae</taxon>
        <taxon>Labeonini</taxon>
        <taxon>Cirrhinus</taxon>
    </lineage>
</organism>
<gene>
    <name evidence="2" type="ORF">M9458_035974</name>
</gene>
<name>A0ABD0P168_CIRMR</name>
<accession>A0ABD0P168</accession>